<comment type="similarity">
    <text evidence="1">Belongs to the 'phage' integrase family.</text>
</comment>
<dbReference type="Gene3D" id="1.10.443.10">
    <property type="entry name" value="Intergrase catalytic core"/>
    <property type="match status" value="1"/>
</dbReference>
<keyword evidence="3" id="KW-0238">DNA-binding</keyword>
<dbReference type="Pfam" id="PF00589">
    <property type="entry name" value="Phage_integrase"/>
    <property type="match status" value="1"/>
</dbReference>
<dbReference type="Proteomes" id="UP001585080">
    <property type="component" value="Unassembled WGS sequence"/>
</dbReference>
<accession>A0ABV5EJY2</accession>
<dbReference type="CDD" id="cd01189">
    <property type="entry name" value="INT_ICEBs1_C_like"/>
    <property type="match status" value="1"/>
</dbReference>
<dbReference type="InterPro" id="IPR004107">
    <property type="entry name" value="Integrase_SAM-like_N"/>
</dbReference>
<dbReference type="SUPFAM" id="SSF56349">
    <property type="entry name" value="DNA breaking-rejoining enzymes"/>
    <property type="match status" value="1"/>
</dbReference>
<gene>
    <name evidence="6" type="ORF">VSS16_31275</name>
</gene>
<organism evidence="6 7">
    <name type="scientific">Streptomyces broussonetiae</name>
    <dbReference type="NCBI Taxonomy" id="2686304"/>
    <lineage>
        <taxon>Bacteria</taxon>
        <taxon>Bacillati</taxon>
        <taxon>Actinomycetota</taxon>
        <taxon>Actinomycetes</taxon>
        <taxon>Kitasatosporales</taxon>
        <taxon>Streptomycetaceae</taxon>
        <taxon>Streptomyces</taxon>
    </lineage>
</organism>
<name>A0ABV5EJY2_9ACTN</name>
<dbReference type="InterPro" id="IPR013762">
    <property type="entry name" value="Integrase-like_cat_sf"/>
</dbReference>
<evidence type="ECO:0000256" key="2">
    <source>
        <dbReference type="ARBA" id="ARBA00022908"/>
    </source>
</evidence>
<dbReference type="Pfam" id="PF14659">
    <property type="entry name" value="Phage_int_SAM_3"/>
    <property type="match status" value="1"/>
</dbReference>
<sequence length="475" mass="54014">MARRNSNGEGSIYKRADGRWEAAFSVLTVSGKRKRIRVYAQTRKEAHAKLTEAKMKVQQGLPTPDKIWRLGDYLDYWLENIVRTNRRRTTYSRYEVAVRLHLKPGLGNQALDRLSVPIIQSFLNQKLEEGSSVRGAHIMREVLSAALTNAQREDLISRNVARLVTLPTYEAEEVRPWSVNEASKFLAAVKDSAHYPAFALMMLYGLRRGEALGLRWQDIDLDRNEIRVRQQLQRVKGLLYQAPLKTKAGKRDLPLLGFARQLIVAHRTQQEAEPYQTDAAVQLDLVFTSRAGTPIEPRNLSRSFEQLCRLHGVRAIRLHDLRHTTATLLKNLGVPARDAQLILGHADISTTQSIYQHDDMESRRQNLGRIEKILLREQESVGDGSGCRQISRQRPLYTRKLASSTTVIHGRSGGIRTPDPRFWSSNSTRLEDRLTTINLAMQARRRKWLLGCVAVRIAVKPNHRDSSRDGLGSAT</sequence>
<reference evidence="6 7" key="1">
    <citation type="submission" date="2024-01" db="EMBL/GenBank/DDBJ databases">
        <title>Genome mining of biosynthetic gene clusters to explore secondary metabolites of Streptomyces sp.</title>
        <authorList>
            <person name="Baig A."/>
            <person name="Ajitkumar Shintre N."/>
            <person name="Kumar H."/>
            <person name="Anbarasu A."/>
            <person name="Ramaiah S."/>
        </authorList>
    </citation>
    <scope>NUCLEOTIDE SEQUENCE [LARGE SCALE GENOMIC DNA]</scope>
    <source>
        <strain evidence="6 7">A57</strain>
    </source>
</reference>
<dbReference type="InterPro" id="IPR011010">
    <property type="entry name" value="DNA_brk_join_enz"/>
</dbReference>
<evidence type="ECO:0000259" key="5">
    <source>
        <dbReference type="PROSITE" id="PS51898"/>
    </source>
</evidence>
<dbReference type="Gene3D" id="1.10.150.130">
    <property type="match status" value="1"/>
</dbReference>
<dbReference type="EMBL" id="JAYMRP010000040">
    <property type="protein sequence ID" value="MFB8777152.1"/>
    <property type="molecule type" value="Genomic_DNA"/>
</dbReference>
<keyword evidence="4" id="KW-0233">DNA recombination</keyword>
<evidence type="ECO:0000313" key="7">
    <source>
        <dbReference type="Proteomes" id="UP001585080"/>
    </source>
</evidence>
<dbReference type="PANTHER" id="PTHR30629:SF2">
    <property type="entry name" value="PROPHAGE INTEGRASE INTS-RELATED"/>
    <property type="match status" value="1"/>
</dbReference>
<feature type="domain" description="Tyr recombinase" evidence="5">
    <location>
        <begin position="172"/>
        <end position="368"/>
    </location>
</feature>
<protein>
    <submittedName>
        <fullName evidence="6">Site-specific integrase</fullName>
    </submittedName>
</protein>
<keyword evidence="2" id="KW-0229">DNA integration</keyword>
<dbReference type="PROSITE" id="PS51898">
    <property type="entry name" value="TYR_RECOMBINASE"/>
    <property type="match status" value="1"/>
</dbReference>
<evidence type="ECO:0000256" key="1">
    <source>
        <dbReference type="ARBA" id="ARBA00008857"/>
    </source>
</evidence>
<proteinExistence type="inferred from homology"/>
<comment type="caution">
    <text evidence="6">The sequence shown here is derived from an EMBL/GenBank/DDBJ whole genome shotgun (WGS) entry which is preliminary data.</text>
</comment>
<evidence type="ECO:0000313" key="6">
    <source>
        <dbReference type="EMBL" id="MFB8777152.1"/>
    </source>
</evidence>
<dbReference type="InterPro" id="IPR050808">
    <property type="entry name" value="Phage_Integrase"/>
</dbReference>
<dbReference type="InterPro" id="IPR002104">
    <property type="entry name" value="Integrase_catalytic"/>
</dbReference>
<dbReference type="InterPro" id="IPR010998">
    <property type="entry name" value="Integrase_recombinase_N"/>
</dbReference>
<keyword evidence="7" id="KW-1185">Reference proteome</keyword>
<dbReference type="RefSeq" id="WP_376735643.1">
    <property type="nucleotide sequence ID" value="NZ_JAYMRP010000040.1"/>
</dbReference>
<evidence type="ECO:0000256" key="4">
    <source>
        <dbReference type="ARBA" id="ARBA00023172"/>
    </source>
</evidence>
<evidence type="ECO:0000256" key="3">
    <source>
        <dbReference type="ARBA" id="ARBA00023125"/>
    </source>
</evidence>
<dbReference type="PANTHER" id="PTHR30629">
    <property type="entry name" value="PROPHAGE INTEGRASE"/>
    <property type="match status" value="1"/>
</dbReference>